<protein>
    <submittedName>
        <fullName evidence="2">Uncharacterized protein</fullName>
    </submittedName>
</protein>
<evidence type="ECO:0000313" key="3">
    <source>
        <dbReference type="Proteomes" id="UP001251528"/>
    </source>
</evidence>
<comment type="caution">
    <text evidence="2">The sequence shown here is derived from an EMBL/GenBank/DDBJ whole genome shotgun (WGS) entry which is preliminary data.</text>
</comment>
<feature type="compositionally biased region" description="Acidic residues" evidence="1">
    <location>
        <begin position="145"/>
        <end position="160"/>
    </location>
</feature>
<feature type="region of interest" description="Disordered" evidence="1">
    <location>
        <begin position="1"/>
        <end position="97"/>
    </location>
</feature>
<feature type="compositionally biased region" description="Low complexity" evidence="1">
    <location>
        <begin position="21"/>
        <end position="37"/>
    </location>
</feature>
<gene>
    <name evidence="2" type="ORF">QQS21_002189</name>
</gene>
<dbReference type="Proteomes" id="UP001251528">
    <property type="component" value="Unassembled WGS sequence"/>
</dbReference>
<reference evidence="2" key="1">
    <citation type="submission" date="2023-06" db="EMBL/GenBank/DDBJ databases">
        <title>Conoideocrella luteorostrata (Hypocreales: Clavicipitaceae), a potential biocontrol fungus for elongate hemlock scale in United States Christmas tree production areas.</title>
        <authorList>
            <person name="Barrett H."/>
            <person name="Lovett B."/>
            <person name="Macias A.M."/>
            <person name="Stajich J.E."/>
            <person name="Kasson M.T."/>
        </authorList>
    </citation>
    <scope>NUCLEOTIDE SEQUENCE</scope>
    <source>
        <strain evidence="2">ARSEF 14590</strain>
    </source>
</reference>
<accession>A0AAJ0CVN1</accession>
<sequence>MLSFAPSPIFTGTWDHRPNVSSPLSSSPIRASSPLSPVDRNSLPQRQIQSSPIRQPKFKFASRAARQNPLMRKREDAQESRRRNFLQGVRQKADDKAWQRRDIEGQFWKNSLLADLGRLAHDAPALSDTDLEDAMAFREEQKLPEDDDMLDGLPEDEEIEAIVASYEDQRSRSDQPPPSPTLSDEEYDDAFAELIAQEQSQSQEQIQSSAEHMDMS</sequence>
<keyword evidence="3" id="KW-1185">Reference proteome</keyword>
<dbReference type="EMBL" id="JASWJB010000025">
    <property type="protein sequence ID" value="KAK2609255.1"/>
    <property type="molecule type" value="Genomic_DNA"/>
</dbReference>
<feature type="compositionally biased region" description="Basic and acidic residues" evidence="1">
    <location>
        <begin position="72"/>
        <end position="82"/>
    </location>
</feature>
<feature type="region of interest" description="Disordered" evidence="1">
    <location>
        <begin position="130"/>
        <end position="189"/>
    </location>
</feature>
<dbReference type="AlphaFoldDB" id="A0AAJ0CVN1"/>
<feature type="compositionally biased region" description="Low complexity" evidence="1">
    <location>
        <begin position="197"/>
        <end position="210"/>
    </location>
</feature>
<feature type="region of interest" description="Disordered" evidence="1">
    <location>
        <begin position="197"/>
        <end position="216"/>
    </location>
</feature>
<evidence type="ECO:0000313" key="2">
    <source>
        <dbReference type="EMBL" id="KAK2609255.1"/>
    </source>
</evidence>
<proteinExistence type="predicted"/>
<organism evidence="2 3">
    <name type="scientific">Conoideocrella luteorostrata</name>
    <dbReference type="NCBI Taxonomy" id="1105319"/>
    <lineage>
        <taxon>Eukaryota</taxon>
        <taxon>Fungi</taxon>
        <taxon>Dikarya</taxon>
        <taxon>Ascomycota</taxon>
        <taxon>Pezizomycotina</taxon>
        <taxon>Sordariomycetes</taxon>
        <taxon>Hypocreomycetidae</taxon>
        <taxon>Hypocreales</taxon>
        <taxon>Clavicipitaceae</taxon>
        <taxon>Conoideocrella</taxon>
    </lineage>
</organism>
<name>A0AAJ0CVN1_9HYPO</name>
<feature type="compositionally biased region" description="Polar residues" evidence="1">
    <location>
        <begin position="42"/>
        <end position="53"/>
    </location>
</feature>
<feature type="compositionally biased region" description="Basic and acidic residues" evidence="1">
    <location>
        <begin position="135"/>
        <end position="144"/>
    </location>
</feature>
<evidence type="ECO:0000256" key="1">
    <source>
        <dbReference type="SAM" id="MobiDB-lite"/>
    </source>
</evidence>